<feature type="domain" description="Endonuclease GajA/Old nuclease/RecF-like AAA" evidence="1">
    <location>
        <begin position="1"/>
        <end position="397"/>
    </location>
</feature>
<dbReference type="RefSeq" id="WP_173567902.1">
    <property type="nucleotide sequence ID" value="NZ_WOTE01000001.1"/>
</dbReference>
<proteinExistence type="predicted"/>
<dbReference type="Pfam" id="PF13175">
    <property type="entry name" value="AAA_15"/>
    <property type="match status" value="1"/>
</dbReference>
<dbReference type="PANTHER" id="PTHR43581">
    <property type="entry name" value="ATP/GTP PHOSPHATASE"/>
    <property type="match status" value="1"/>
</dbReference>
<dbReference type="InterPro" id="IPR034139">
    <property type="entry name" value="TOPRIM_OLD"/>
</dbReference>
<dbReference type="InterPro" id="IPR027417">
    <property type="entry name" value="P-loop_NTPase"/>
</dbReference>
<evidence type="ECO:0000313" key="4">
    <source>
        <dbReference type="Proteomes" id="UP000657200"/>
    </source>
</evidence>
<dbReference type="PANTHER" id="PTHR43581:SF4">
    <property type="entry name" value="ATP_GTP PHOSPHATASE"/>
    <property type="match status" value="1"/>
</dbReference>
<accession>A0ABX0KDJ7</accession>
<dbReference type="Gene3D" id="3.40.50.300">
    <property type="entry name" value="P-loop containing nucleotide triphosphate hydrolases"/>
    <property type="match status" value="1"/>
</dbReference>
<keyword evidence="4" id="KW-1185">Reference proteome</keyword>
<dbReference type="Proteomes" id="UP000657200">
    <property type="component" value="Unassembled WGS sequence"/>
</dbReference>
<organism evidence="3 4">
    <name type="scientific">Acetobacter ghanensis</name>
    <dbReference type="NCBI Taxonomy" id="431306"/>
    <lineage>
        <taxon>Bacteria</taxon>
        <taxon>Pseudomonadati</taxon>
        <taxon>Pseudomonadota</taxon>
        <taxon>Alphaproteobacteria</taxon>
        <taxon>Acetobacterales</taxon>
        <taxon>Acetobacteraceae</taxon>
        <taxon>Acetobacter</taxon>
    </lineage>
</organism>
<feature type="domain" description="OLD protein-like TOPRIM" evidence="2">
    <location>
        <begin position="453"/>
        <end position="521"/>
    </location>
</feature>
<dbReference type="InterPro" id="IPR051396">
    <property type="entry name" value="Bact_Antivir_Def_Nuclease"/>
</dbReference>
<evidence type="ECO:0000259" key="1">
    <source>
        <dbReference type="Pfam" id="PF13175"/>
    </source>
</evidence>
<name>A0ABX0KDJ7_9PROT</name>
<comment type="caution">
    <text evidence="3">The sequence shown here is derived from an EMBL/GenBank/DDBJ whole genome shotgun (WGS) entry which is preliminary data.</text>
</comment>
<reference evidence="3 4" key="1">
    <citation type="journal article" date="2020" name="Int. J. Syst. Evol. Microbiol.">
        <title>Novel acetic acid bacteria from cider fermentations: Acetobacter conturbans sp. nov. and Acetobacter fallax sp. nov.</title>
        <authorList>
            <person name="Sombolestani A.S."/>
            <person name="Cleenwerck I."/>
            <person name="Cnockaert M."/>
            <person name="Borremans W."/>
            <person name="Wieme A.D."/>
            <person name="De Vuyst L."/>
            <person name="Vandamme P."/>
        </authorList>
    </citation>
    <scope>NUCLEOTIDE SEQUENCE [LARGE SCALE GENOMIC DNA]</scope>
    <source>
        <strain evidence="3 4">LMG 23848</strain>
    </source>
</reference>
<dbReference type="EMBL" id="WOTE01000001">
    <property type="protein sequence ID" value="NHO38084.1"/>
    <property type="molecule type" value="Genomic_DNA"/>
</dbReference>
<sequence>MKLYNFKISGFKKIKEASVFFGDATFLIGPNNCGKSSILEALNVILSDRKSLDSSFFYSIAQDESKNPELGVSEIVLEVEFRDVPNESMNWRGFKGRILSYDVDSENETGKRIFYKKTYKLDKPCEISIKSLKRTLKSEYEDVTNINDFIKKGLNKEELETIFGNISADKKFSKTDREKFEMLDCIWDLDQEKEEWIPNPGGISTIVLSKLPHYLLIPANIDYEEISSPKGSLQKILTELFREVRESSENYKSAQQYLIALSRELDPDDKNSQFGVMMNDLNRVLDGVFPDTKFFASANLSGPENLTPSFDIFMSSNIKTSVSCQGTGMVRAAIFALLKFRQERYLQGKGGRKLLIGFEEPEIYLHPSAANQMRDTIYSLAQSSAQIIATTHSPYLIDISRNPRQILNRVSSCNNSSQVYPFSISDKFLELQEDDKQYVKMLAKIDDYLARIFFTHRVIIIEGDTEEVVFREALNRLTPKAKATVYSKVEIIKARGKATIIGILKYIRALKIDFFVIHDRDKNTPGAAKFNTPIENAAGGSTRIFQMEECIEDFLGYTPPSSEKPFNAYKKTTSWGEKWTDVPIKLRDLLSRATGVNLDILNDSDESSIINPTSS</sequence>
<gene>
    <name evidence="3" type="ORF">GOB80_00030</name>
</gene>
<protein>
    <submittedName>
        <fullName evidence="3">AAA family ATPase</fullName>
    </submittedName>
</protein>
<evidence type="ECO:0000313" key="3">
    <source>
        <dbReference type="EMBL" id="NHO38084.1"/>
    </source>
</evidence>
<evidence type="ECO:0000259" key="2">
    <source>
        <dbReference type="Pfam" id="PF20469"/>
    </source>
</evidence>
<dbReference type="SUPFAM" id="SSF52540">
    <property type="entry name" value="P-loop containing nucleoside triphosphate hydrolases"/>
    <property type="match status" value="1"/>
</dbReference>
<dbReference type="InterPro" id="IPR041685">
    <property type="entry name" value="AAA_GajA/Old/RecF-like"/>
</dbReference>
<dbReference type="Pfam" id="PF20469">
    <property type="entry name" value="OLD-like_TOPRIM"/>
    <property type="match status" value="1"/>
</dbReference>